<name>A0A0R3VWV2_TAEAS</name>
<evidence type="ECO:0000313" key="4">
    <source>
        <dbReference type="WBParaSite" id="TASK_0000189601-mRNA-1"/>
    </source>
</evidence>
<keyword evidence="1" id="KW-0812">Transmembrane</keyword>
<dbReference type="EMBL" id="UYRS01000705">
    <property type="protein sequence ID" value="VDK23887.1"/>
    <property type="molecule type" value="Genomic_DNA"/>
</dbReference>
<feature type="transmembrane region" description="Helical" evidence="1">
    <location>
        <begin position="155"/>
        <end position="177"/>
    </location>
</feature>
<gene>
    <name evidence="2" type="ORF">TASK_LOCUS1897</name>
</gene>
<accession>A0A0R3VWV2</accession>
<keyword evidence="1" id="KW-0472">Membrane</keyword>
<dbReference type="WBParaSite" id="TASK_0000189601-mRNA-1">
    <property type="protein sequence ID" value="TASK_0000189601-mRNA-1"/>
    <property type="gene ID" value="TASK_0000189601"/>
</dbReference>
<sequence>MNERLNYIYLFSNEGFVPTTIYFFNNNTWSEAAPAYSNNDEGKVIDVEVTSNGSTDYYTCNYGDDWLTHVIHWEEPMTTTTTKAFVTTTTTTTTIGANTTAESKISTVHVEAHSKSAKMQHPCRSPKCNVDVIKLRFCSFFAYILDNNGSHLGEIMGIAIGAVCAIAFITACFLFAWRRTQKSTGRKRRDDEG</sequence>
<reference evidence="4" key="1">
    <citation type="submission" date="2017-02" db="UniProtKB">
        <authorList>
            <consortium name="WormBaseParasite"/>
        </authorList>
    </citation>
    <scope>IDENTIFICATION</scope>
</reference>
<dbReference type="Proteomes" id="UP000282613">
    <property type="component" value="Unassembled WGS sequence"/>
</dbReference>
<keyword evidence="3" id="KW-1185">Reference proteome</keyword>
<organism evidence="4">
    <name type="scientific">Taenia asiatica</name>
    <name type="common">Asian tapeworm</name>
    <dbReference type="NCBI Taxonomy" id="60517"/>
    <lineage>
        <taxon>Eukaryota</taxon>
        <taxon>Metazoa</taxon>
        <taxon>Spiralia</taxon>
        <taxon>Lophotrochozoa</taxon>
        <taxon>Platyhelminthes</taxon>
        <taxon>Cestoda</taxon>
        <taxon>Eucestoda</taxon>
        <taxon>Cyclophyllidea</taxon>
        <taxon>Taeniidae</taxon>
        <taxon>Taenia</taxon>
    </lineage>
</organism>
<reference evidence="2 3" key="2">
    <citation type="submission" date="2018-11" db="EMBL/GenBank/DDBJ databases">
        <authorList>
            <consortium name="Pathogen Informatics"/>
        </authorList>
    </citation>
    <scope>NUCLEOTIDE SEQUENCE [LARGE SCALE GENOMIC DNA]</scope>
</reference>
<keyword evidence="1" id="KW-1133">Transmembrane helix</keyword>
<evidence type="ECO:0000313" key="2">
    <source>
        <dbReference type="EMBL" id="VDK23887.1"/>
    </source>
</evidence>
<protein>
    <submittedName>
        <fullName evidence="4">Ig-like domain-containing protein</fullName>
    </submittedName>
</protein>
<dbReference type="OrthoDB" id="6282128at2759"/>
<proteinExistence type="predicted"/>
<dbReference type="AlphaFoldDB" id="A0A0R3VWV2"/>
<evidence type="ECO:0000256" key="1">
    <source>
        <dbReference type="SAM" id="Phobius"/>
    </source>
</evidence>
<evidence type="ECO:0000313" key="3">
    <source>
        <dbReference type="Proteomes" id="UP000282613"/>
    </source>
</evidence>